<dbReference type="Proteomes" id="UP000310200">
    <property type="component" value="Unassembled WGS sequence"/>
</dbReference>
<organism evidence="1 2">
    <name type="scientific">Temnothorax longispinosus</name>
    <dbReference type="NCBI Taxonomy" id="300112"/>
    <lineage>
        <taxon>Eukaryota</taxon>
        <taxon>Metazoa</taxon>
        <taxon>Ecdysozoa</taxon>
        <taxon>Arthropoda</taxon>
        <taxon>Hexapoda</taxon>
        <taxon>Insecta</taxon>
        <taxon>Pterygota</taxon>
        <taxon>Neoptera</taxon>
        <taxon>Endopterygota</taxon>
        <taxon>Hymenoptera</taxon>
        <taxon>Apocrita</taxon>
        <taxon>Aculeata</taxon>
        <taxon>Formicoidea</taxon>
        <taxon>Formicidae</taxon>
        <taxon>Myrmicinae</taxon>
        <taxon>Temnothorax</taxon>
    </lineage>
</organism>
<dbReference type="PANTHER" id="PTHR21435:SF1">
    <property type="entry name" value="MITOCHONDRIAL IMPORT INNER MEMBRANE TRANSLOCASE SUBUNIT TIM29"/>
    <property type="match status" value="1"/>
</dbReference>
<evidence type="ECO:0000313" key="2">
    <source>
        <dbReference type="Proteomes" id="UP000310200"/>
    </source>
</evidence>
<dbReference type="Pfam" id="PF10171">
    <property type="entry name" value="Tim29"/>
    <property type="match status" value="1"/>
</dbReference>
<dbReference type="InterPro" id="IPR019322">
    <property type="entry name" value="TIMM29"/>
</dbReference>
<dbReference type="PANTHER" id="PTHR21435">
    <property type="entry name" value="MITOCHONDRIAL IMPORT INNER MEMBRANE TRANSLOCASE SUBUNIT TIM29"/>
    <property type="match status" value="1"/>
</dbReference>
<keyword evidence="2" id="KW-1185">Reference proteome</keyword>
<dbReference type="STRING" id="300112.A0A4S2KF53"/>
<dbReference type="AlphaFoldDB" id="A0A4S2KF53"/>
<evidence type="ECO:0008006" key="3">
    <source>
        <dbReference type="Google" id="ProtNLM"/>
    </source>
</evidence>
<reference evidence="1 2" key="1">
    <citation type="journal article" date="2019" name="Philos. Trans. R. Soc. Lond., B, Biol. Sci.">
        <title>Ant behaviour and brain gene expression of defending hosts depend on the ecological success of the intruding social parasite.</title>
        <authorList>
            <person name="Kaur R."/>
            <person name="Stoldt M."/>
            <person name="Jongepier E."/>
            <person name="Feldmeyer B."/>
            <person name="Menzel F."/>
            <person name="Bornberg-Bauer E."/>
            <person name="Foitzik S."/>
        </authorList>
    </citation>
    <scope>NUCLEOTIDE SEQUENCE [LARGE SCALE GENOMIC DNA]</scope>
    <source>
        <tissue evidence="1">Whole body</tissue>
    </source>
</reference>
<sequence>MSSQQILQLPHRLRGAFKLLTSRFNEVGIKIRSYKMPERIKGTLLERWAKYWHGLYVDYKDVAIDVAKDCRERPVRAVIYSTLLGGCFYSSRHNPDETMFREHVIQSSIKLMQVGEPIRNPVSVQHIKWLEQCYNEGLIRRLNLGILSLIWLDNYDKDCSLYKAVCPYLKPRYVTFHERIVDVGFLDEWWLLEEKMKDYDVNEAEFSVAEAVNTAGTVSAA</sequence>
<name>A0A4S2KF53_9HYME</name>
<evidence type="ECO:0000313" key="1">
    <source>
        <dbReference type="EMBL" id="TGZ46429.1"/>
    </source>
</evidence>
<proteinExistence type="predicted"/>
<gene>
    <name evidence="1" type="ORF">DBV15_04462</name>
</gene>
<comment type="caution">
    <text evidence="1">The sequence shown here is derived from an EMBL/GenBank/DDBJ whole genome shotgun (WGS) entry which is preliminary data.</text>
</comment>
<dbReference type="GO" id="GO:0042721">
    <property type="term" value="C:TIM22 mitochondrial import inner membrane insertion complex"/>
    <property type="evidence" value="ECO:0007669"/>
    <property type="project" value="InterPro"/>
</dbReference>
<accession>A0A4S2KF53</accession>
<dbReference type="GO" id="GO:0045039">
    <property type="term" value="P:protein insertion into mitochondrial inner membrane"/>
    <property type="evidence" value="ECO:0007669"/>
    <property type="project" value="TreeGrafter"/>
</dbReference>
<protein>
    <recommendedName>
        <fullName evidence="3">Mitochondrial import inner membrane translocase subunit Tim29</fullName>
    </recommendedName>
</protein>
<dbReference type="EMBL" id="QBLH01002884">
    <property type="protein sequence ID" value="TGZ46429.1"/>
    <property type="molecule type" value="Genomic_DNA"/>
</dbReference>